<organism evidence="1 2">
    <name type="scientific">Dipteronia dyeriana</name>
    <dbReference type="NCBI Taxonomy" id="168575"/>
    <lineage>
        <taxon>Eukaryota</taxon>
        <taxon>Viridiplantae</taxon>
        <taxon>Streptophyta</taxon>
        <taxon>Embryophyta</taxon>
        <taxon>Tracheophyta</taxon>
        <taxon>Spermatophyta</taxon>
        <taxon>Magnoliopsida</taxon>
        <taxon>eudicotyledons</taxon>
        <taxon>Gunneridae</taxon>
        <taxon>Pentapetalae</taxon>
        <taxon>rosids</taxon>
        <taxon>malvids</taxon>
        <taxon>Sapindales</taxon>
        <taxon>Sapindaceae</taxon>
        <taxon>Hippocastanoideae</taxon>
        <taxon>Acereae</taxon>
        <taxon>Dipteronia</taxon>
    </lineage>
</organism>
<dbReference type="Proteomes" id="UP001280121">
    <property type="component" value="Unassembled WGS sequence"/>
</dbReference>
<dbReference type="SMART" id="SM00248">
    <property type="entry name" value="ANK"/>
    <property type="match status" value="4"/>
</dbReference>
<sequence length="191" mass="21120">MEKDTALHLGVYSGGKQPLDSLLKYADERIGLDNCDIFLENKFRNTVLHEAAVSGNLEAVQILVDKFQKQVIAINESGETPLFRAAAFGKTKLVKLLASQPDQVVLPHNGKKKQLQAIHRLKKDGATILHAAVQGEHFGTALELLELDEELANLESCLPLRNDHNDDAENIEYKVEARIGHTITDGCLCKE</sequence>
<comment type="caution">
    <text evidence="1">The sequence shown here is derived from an EMBL/GenBank/DDBJ whole genome shotgun (WGS) entry which is preliminary data.</text>
</comment>
<dbReference type="PANTHER" id="PTHR24121:SF29">
    <property type="match status" value="1"/>
</dbReference>
<dbReference type="AlphaFoldDB" id="A0AAD9X7Y3"/>
<gene>
    <name evidence="1" type="ORF">Ddye_014320</name>
</gene>
<evidence type="ECO:0000313" key="1">
    <source>
        <dbReference type="EMBL" id="KAK2654464.1"/>
    </source>
</evidence>
<dbReference type="InterPro" id="IPR002110">
    <property type="entry name" value="Ankyrin_rpt"/>
</dbReference>
<dbReference type="EMBL" id="JANJYI010000004">
    <property type="protein sequence ID" value="KAK2654464.1"/>
    <property type="molecule type" value="Genomic_DNA"/>
</dbReference>
<evidence type="ECO:0008006" key="3">
    <source>
        <dbReference type="Google" id="ProtNLM"/>
    </source>
</evidence>
<reference evidence="1" key="1">
    <citation type="journal article" date="2023" name="Plant J.">
        <title>Genome sequences and population genomics provide insights into the demographic history, inbreeding, and mutation load of two 'living fossil' tree species of Dipteronia.</title>
        <authorList>
            <person name="Feng Y."/>
            <person name="Comes H.P."/>
            <person name="Chen J."/>
            <person name="Zhu S."/>
            <person name="Lu R."/>
            <person name="Zhang X."/>
            <person name="Li P."/>
            <person name="Qiu J."/>
            <person name="Olsen K.M."/>
            <person name="Qiu Y."/>
        </authorList>
    </citation>
    <scope>NUCLEOTIDE SEQUENCE</scope>
    <source>
        <strain evidence="1">KIB01</strain>
    </source>
</reference>
<dbReference type="Pfam" id="PF12796">
    <property type="entry name" value="Ank_2"/>
    <property type="match status" value="1"/>
</dbReference>
<dbReference type="Gene3D" id="1.25.40.20">
    <property type="entry name" value="Ankyrin repeat-containing domain"/>
    <property type="match status" value="1"/>
</dbReference>
<dbReference type="PANTHER" id="PTHR24121">
    <property type="entry name" value="NO MECHANORECEPTOR POTENTIAL C, ISOFORM D-RELATED"/>
    <property type="match status" value="1"/>
</dbReference>
<proteinExistence type="predicted"/>
<keyword evidence="2" id="KW-1185">Reference proteome</keyword>
<accession>A0AAD9X7Y3</accession>
<dbReference type="SUPFAM" id="SSF48403">
    <property type="entry name" value="Ankyrin repeat"/>
    <property type="match status" value="1"/>
</dbReference>
<protein>
    <recommendedName>
        <fullName evidence="3">Ankyrin repeat protein</fullName>
    </recommendedName>
</protein>
<dbReference type="InterPro" id="IPR036770">
    <property type="entry name" value="Ankyrin_rpt-contain_sf"/>
</dbReference>
<name>A0AAD9X7Y3_9ROSI</name>
<evidence type="ECO:0000313" key="2">
    <source>
        <dbReference type="Proteomes" id="UP001280121"/>
    </source>
</evidence>